<evidence type="ECO:0000313" key="3">
    <source>
        <dbReference type="EMBL" id="MCX5614782.1"/>
    </source>
</evidence>
<evidence type="ECO:0000256" key="1">
    <source>
        <dbReference type="ARBA" id="ARBA00010876"/>
    </source>
</evidence>
<reference evidence="3 4" key="1">
    <citation type="submission" date="2022-07" db="EMBL/GenBank/DDBJ databases">
        <title>Bombella genomes.</title>
        <authorList>
            <person name="Harer L."/>
            <person name="Styblova S."/>
            <person name="Ehrmann M."/>
        </authorList>
    </citation>
    <scope>NUCLEOTIDE SEQUENCE [LARGE SCALE GENOMIC DNA]</scope>
    <source>
        <strain evidence="3 4">TMW 2.2558</strain>
    </source>
</reference>
<dbReference type="RefSeq" id="WP_266106801.1">
    <property type="nucleotide sequence ID" value="NZ_JANIDW010000002.1"/>
</dbReference>
<evidence type="ECO:0000313" key="4">
    <source>
        <dbReference type="Proteomes" id="UP001165648"/>
    </source>
</evidence>
<keyword evidence="4" id="KW-1185">Reference proteome</keyword>
<sequence length="238" mass="25913">MAPPPLFRPGCALPLLWEDRHFIVINKPAGLAVHPGPQTRDSVESRLTPQKRGGPWLVHRLDTDTAGCLLVALRKTALIAAQKAFATHQTTKHYWALVSGKPTEPTGSLTTAIKRVSSPQQGWKMVCEAPHEGTKAAALARTSWRVLAHDGSTSLLELTLHTGKTHQARVHCAALGTPIIGDRLYGRAEATAPLALLARSLDVLLPLEDGTAHTAPHRRIHAIAHHEQMDAFLQNYKL</sequence>
<feature type="domain" description="Pseudouridine synthase RsuA/RluA-like" evidence="2">
    <location>
        <begin position="21"/>
        <end position="174"/>
    </location>
</feature>
<evidence type="ECO:0000259" key="2">
    <source>
        <dbReference type="Pfam" id="PF00849"/>
    </source>
</evidence>
<dbReference type="PANTHER" id="PTHR21600:SF87">
    <property type="entry name" value="RNA PSEUDOURIDYLATE SYNTHASE DOMAIN-CONTAINING PROTEIN 1"/>
    <property type="match status" value="1"/>
</dbReference>
<proteinExistence type="inferred from homology"/>
<comment type="caution">
    <text evidence="3">The sequence shown here is derived from an EMBL/GenBank/DDBJ whole genome shotgun (WGS) entry which is preliminary data.</text>
</comment>
<dbReference type="PANTHER" id="PTHR21600">
    <property type="entry name" value="MITOCHONDRIAL RNA PSEUDOURIDINE SYNTHASE"/>
    <property type="match status" value="1"/>
</dbReference>
<dbReference type="InterPro" id="IPR020103">
    <property type="entry name" value="PsdUridine_synth_cat_dom_sf"/>
</dbReference>
<dbReference type="InterPro" id="IPR006224">
    <property type="entry name" value="PsdUridine_synth_RluA-like_CS"/>
</dbReference>
<organism evidence="3 4">
    <name type="scientific">Bombella saccharophila</name>
    <dbReference type="NCBI Taxonomy" id="2967338"/>
    <lineage>
        <taxon>Bacteria</taxon>
        <taxon>Pseudomonadati</taxon>
        <taxon>Pseudomonadota</taxon>
        <taxon>Alphaproteobacteria</taxon>
        <taxon>Acetobacterales</taxon>
        <taxon>Acetobacteraceae</taxon>
        <taxon>Bombella</taxon>
    </lineage>
</organism>
<comment type="similarity">
    <text evidence="1">Belongs to the pseudouridine synthase RluA family.</text>
</comment>
<dbReference type="Proteomes" id="UP001165648">
    <property type="component" value="Unassembled WGS sequence"/>
</dbReference>
<name>A0ABT3W6T6_9PROT</name>
<protein>
    <submittedName>
        <fullName evidence="3">RluA family pseudouridine synthase</fullName>
    </submittedName>
</protein>
<gene>
    <name evidence="3" type="ORF">NQF64_05940</name>
</gene>
<accession>A0ABT3W6T6</accession>
<dbReference type="SUPFAM" id="SSF55120">
    <property type="entry name" value="Pseudouridine synthase"/>
    <property type="match status" value="1"/>
</dbReference>
<dbReference type="Pfam" id="PF00849">
    <property type="entry name" value="PseudoU_synth_2"/>
    <property type="match status" value="1"/>
</dbReference>
<dbReference type="InterPro" id="IPR006145">
    <property type="entry name" value="PsdUridine_synth_RsuA/RluA"/>
</dbReference>
<dbReference type="EMBL" id="JANIDW010000002">
    <property type="protein sequence ID" value="MCX5614782.1"/>
    <property type="molecule type" value="Genomic_DNA"/>
</dbReference>
<dbReference type="PROSITE" id="PS01129">
    <property type="entry name" value="PSI_RLU"/>
    <property type="match status" value="1"/>
</dbReference>
<dbReference type="Gene3D" id="3.30.2350.10">
    <property type="entry name" value="Pseudouridine synthase"/>
    <property type="match status" value="1"/>
</dbReference>
<dbReference type="CDD" id="cd02869">
    <property type="entry name" value="PseudoU_synth_RluA_like"/>
    <property type="match status" value="1"/>
</dbReference>
<dbReference type="InterPro" id="IPR050188">
    <property type="entry name" value="RluA_PseudoU_synthase"/>
</dbReference>